<dbReference type="AlphaFoldDB" id="A0AAN5AKZ4"/>
<dbReference type="EMBL" id="BQKE01000001">
    <property type="protein sequence ID" value="GJM60941.1"/>
    <property type="molecule type" value="Genomic_DNA"/>
</dbReference>
<dbReference type="RefSeq" id="WP_338236584.1">
    <property type="nucleotide sequence ID" value="NZ_BQKE01000001.1"/>
</dbReference>
<comment type="caution">
    <text evidence="1">The sequence shown here is derived from an EMBL/GenBank/DDBJ whole genome shotgun (WGS) entry which is preliminary data.</text>
</comment>
<reference evidence="1 2" key="1">
    <citation type="submission" date="2021-12" db="EMBL/GenBank/DDBJ databases">
        <title>Genome sequencing of bacteria with rrn-lacking chromosome and rrn-plasmid.</title>
        <authorList>
            <person name="Anda M."/>
            <person name="Iwasaki W."/>
        </authorList>
    </citation>
    <scope>NUCLEOTIDE SEQUENCE [LARGE SCALE GENOMIC DNA]</scope>
    <source>
        <strain evidence="1 2">NBRC 15940</strain>
    </source>
</reference>
<dbReference type="Proteomes" id="UP001310022">
    <property type="component" value="Unassembled WGS sequence"/>
</dbReference>
<sequence>MSVSYKAADTNYTPKHWKFLARKFKSEIKQAIFFYEDGRVNRFEFSFQKDGQRFHFLAFDGVSPGSRGRGRAVFTSLRMEVPEKHPEFILRPAIPTVDFFNRLVFRKNYT</sequence>
<proteinExistence type="predicted"/>
<organism evidence="1 2">
    <name type="scientific">Persicobacter diffluens</name>
    <dbReference type="NCBI Taxonomy" id="981"/>
    <lineage>
        <taxon>Bacteria</taxon>
        <taxon>Pseudomonadati</taxon>
        <taxon>Bacteroidota</taxon>
        <taxon>Cytophagia</taxon>
        <taxon>Cytophagales</taxon>
        <taxon>Persicobacteraceae</taxon>
        <taxon>Persicobacter</taxon>
    </lineage>
</organism>
<name>A0AAN5AKZ4_9BACT</name>
<protein>
    <submittedName>
        <fullName evidence="1">Uncharacterized protein</fullName>
    </submittedName>
</protein>
<evidence type="ECO:0000313" key="2">
    <source>
        <dbReference type="Proteomes" id="UP001310022"/>
    </source>
</evidence>
<keyword evidence="2" id="KW-1185">Reference proteome</keyword>
<gene>
    <name evidence="1" type="ORF">PEDI_14930</name>
</gene>
<evidence type="ECO:0000313" key="1">
    <source>
        <dbReference type="EMBL" id="GJM60941.1"/>
    </source>
</evidence>
<accession>A0AAN5AKZ4</accession>